<accession>A0A915D7M6</accession>
<dbReference type="Proteomes" id="UP000887574">
    <property type="component" value="Unplaced"/>
</dbReference>
<dbReference type="AlphaFoldDB" id="A0A915D7M6"/>
<keyword evidence="1" id="KW-1185">Reference proteome</keyword>
<organism evidence="1 2">
    <name type="scientific">Ditylenchus dipsaci</name>
    <dbReference type="NCBI Taxonomy" id="166011"/>
    <lineage>
        <taxon>Eukaryota</taxon>
        <taxon>Metazoa</taxon>
        <taxon>Ecdysozoa</taxon>
        <taxon>Nematoda</taxon>
        <taxon>Chromadorea</taxon>
        <taxon>Rhabditida</taxon>
        <taxon>Tylenchina</taxon>
        <taxon>Tylenchomorpha</taxon>
        <taxon>Sphaerularioidea</taxon>
        <taxon>Anguinidae</taxon>
        <taxon>Anguininae</taxon>
        <taxon>Ditylenchus</taxon>
    </lineage>
</organism>
<name>A0A915D7M6_9BILA</name>
<sequence length="93" mass="10711">MCQEIFKATNSAHPFKLLIILKNRGFRTFTREDNTVKVGLEALVQFQLHNSTTGELLRLDEVNGEPECDDHYDALINIFMETLIHLYSNARNS</sequence>
<dbReference type="WBParaSite" id="jg16872">
    <property type="protein sequence ID" value="jg16872"/>
    <property type="gene ID" value="jg16872"/>
</dbReference>
<evidence type="ECO:0000313" key="1">
    <source>
        <dbReference type="Proteomes" id="UP000887574"/>
    </source>
</evidence>
<evidence type="ECO:0000313" key="2">
    <source>
        <dbReference type="WBParaSite" id="jg16872"/>
    </source>
</evidence>
<protein>
    <submittedName>
        <fullName evidence="2">Uncharacterized protein</fullName>
    </submittedName>
</protein>
<proteinExistence type="predicted"/>
<reference evidence="2" key="1">
    <citation type="submission" date="2022-11" db="UniProtKB">
        <authorList>
            <consortium name="WormBaseParasite"/>
        </authorList>
    </citation>
    <scope>IDENTIFICATION</scope>
</reference>